<dbReference type="PANTHER" id="PTHR10569">
    <property type="entry name" value="GLYCOGEN DEBRANCHING ENZYME"/>
    <property type="match status" value="1"/>
</dbReference>
<dbReference type="Pfam" id="PF14702">
    <property type="entry name" value="hGDE_central"/>
    <property type="match status" value="1"/>
</dbReference>
<accession>A0A9W6WEP5</accession>
<dbReference type="OrthoDB" id="10248904at2759"/>
<evidence type="ECO:0000259" key="2">
    <source>
        <dbReference type="Pfam" id="PF14702"/>
    </source>
</evidence>
<dbReference type="PANTHER" id="PTHR10569:SF2">
    <property type="entry name" value="GLYCOGEN DEBRANCHING ENZYME"/>
    <property type="match status" value="1"/>
</dbReference>
<dbReference type="SUPFAM" id="SSF48208">
    <property type="entry name" value="Six-hairpin glycosidases"/>
    <property type="match status" value="1"/>
</dbReference>
<gene>
    <name evidence="3" type="ORF">Amon01_000890300</name>
</gene>
<evidence type="ECO:0000259" key="1">
    <source>
        <dbReference type="Pfam" id="PF06202"/>
    </source>
</evidence>
<feature type="domain" description="Glycogen debranching enzyme central" evidence="2">
    <location>
        <begin position="131"/>
        <end position="379"/>
    </location>
</feature>
<dbReference type="GO" id="GO:0005980">
    <property type="term" value="P:glycogen catabolic process"/>
    <property type="evidence" value="ECO:0007669"/>
    <property type="project" value="InterPro"/>
</dbReference>
<dbReference type="InterPro" id="IPR010401">
    <property type="entry name" value="AGL/Gdb1"/>
</dbReference>
<dbReference type="GO" id="GO:0004135">
    <property type="term" value="F:amylo-alpha-1,6-glucosidase activity"/>
    <property type="evidence" value="ECO:0007669"/>
    <property type="project" value="InterPro"/>
</dbReference>
<feature type="domain" description="Glycogen debranching enzyme C-terminal" evidence="1">
    <location>
        <begin position="467"/>
        <end position="569"/>
    </location>
</feature>
<dbReference type="InterPro" id="IPR008928">
    <property type="entry name" value="6-hairpin_glycosidase_sf"/>
</dbReference>
<dbReference type="Proteomes" id="UP001165063">
    <property type="component" value="Unassembled WGS sequence"/>
</dbReference>
<protein>
    <submittedName>
        <fullName evidence="3">Unnamed protein product</fullName>
    </submittedName>
</protein>
<dbReference type="GO" id="GO:0004134">
    <property type="term" value="F:4-alpha-glucanotransferase activity"/>
    <property type="evidence" value="ECO:0007669"/>
    <property type="project" value="InterPro"/>
</dbReference>
<dbReference type="InterPro" id="IPR032788">
    <property type="entry name" value="AGL_central"/>
</dbReference>
<dbReference type="Pfam" id="PF06202">
    <property type="entry name" value="GDE_C"/>
    <property type="match status" value="1"/>
</dbReference>
<keyword evidence="4" id="KW-1185">Reference proteome</keyword>
<comment type="caution">
    <text evidence="3">The sequence shown here is derived from an EMBL/GenBank/DDBJ whole genome shotgun (WGS) entry which is preliminary data.</text>
</comment>
<evidence type="ECO:0000313" key="4">
    <source>
        <dbReference type="Proteomes" id="UP001165063"/>
    </source>
</evidence>
<sequence length="579" mass="65495">MQAYSIGELSRLVHRHGGRPVGSFRWLPLDCISYPANSELFEKKNSEEINKKSEIPIPEIITLQAPHALFMDCTHDNEMPAQKRTVEDTLPTAALVSFCSCATGTTFGYDECYPELLDVVNETRQYSYGTGIGIVKKQLNDIRVDLANQSVDDMEANEMHVHHEGQFITVHRTNAKTGRGYFLIARTKFSPDGDQTMAPITLHGTQVKNDFAYSLAKSSLQPEETITLTKTDKKILPVHVELTKLEPFEIDYDEKTQSSTINLPEYFPQGSIAVLSTFVKNCDDELHDFLRSGALEAAQTLNLIDINAILYKCESEERDASAGLDGCYDIPNYGHLVYAGIQGFISVLRDVIMNNDLAHPISNHLRDGTWALDFIPRRLDKYAKNSEAIKEFQAWLESRFDAVKKVPYFLVPRYFALTVSIAYEALRFQALSLMSPRIQDSTVFVQSLAMCSVQMVGLMNSASIDPFTTIPSMAAGLPHFSYDFMRCWGRDVFISVRGLLLATNRFEEAKQHILRFAMTLKHGLIPNLLGSGKEPRYNARDAVWFFLQCIQDYVHLVPDGESILDEKVKRRFPLDDTYF</sequence>
<dbReference type="AlphaFoldDB" id="A0A9W6WEP5"/>
<dbReference type="EMBL" id="BSXU01008954">
    <property type="protein sequence ID" value="GME67739.1"/>
    <property type="molecule type" value="Genomic_DNA"/>
</dbReference>
<name>A0A9W6WEP5_AMBMO</name>
<reference evidence="3" key="1">
    <citation type="submission" date="2023-04" db="EMBL/GenBank/DDBJ databases">
        <title>Ambrosiozyma monospora NBRC 1965.</title>
        <authorList>
            <person name="Ichikawa N."/>
            <person name="Sato H."/>
            <person name="Tonouchi N."/>
        </authorList>
    </citation>
    <scope>NUCLEOTIDE SEQUENCE</scope>
    <source>
        <strain evidence="3">NBRC 1965</strain>
    </source>
</reference>
<proteinExistence type="predicted"/>
<organism evidence="3 4">
    <name type="scientific">Ambrosiozyma monospora</name>
    <name type="common">Yeast</name>
    <name type="synonym">Endomycopsis monosporus</name>
    <dbReference type="NCBI Taxonomy" id="43982"/>
    <lineage>
        <taxon>Eukaryota</taxon>
        <taxon>Fungi</taxon>
        <taxon>Dikarya</taxon>
        <taxon>Ascomycota</taxon>
        <taxon>Saccharomycotina</taxon>
        <taxon>Pichiomycetes</taxon>
        <taxon>Pichiales</taxon>
        <taxon>Pichiaceae</taxon>
        <taxon>Ambrosiozyma</taxon>
    </lineage>
</organism>
<dbReference type="InterPro" id="IPR032790">
    <property type="entry name" value="GDE_C"/>
</dbReference>
<evidence type="ECO:0000313" key="3">
    <source>
        <dbReference type="EMBL" id="GME67739.1"/>
    </source>
</evidence>